<reference evidence="1 2" key="1">
    <citation type="journal article" date="2015" name="Genome Announc.">
        <title>Draft Genome Sequence of the Thermophile Thermus filiformis ATCC 43280, Producer of Carotenoid-(Di)glucoside-Branched Fatty Acid (Di)esters and Source of Hyperthermostable Enzymes of Biotechnological Interest.</title>
        <authorList>
            <person name="Mandelli F."/>
            <person name="Oliveira Ramires B."/>
            <person name="Couger M.B."/>
            <person name="Paixao D.A."/>
            <person name="Camilo C.M."/>
            <person name="Polikarpov I."/>
            <person name="Prade R."/>
            <person name="Riano-Pachon D.M."/>
            <person name="Squina F.M."/>
        </authorList>
    </citation>
    <scope>NUCLEOTIDE SEQUENCE [LARGE SCALE GENOMIC DNA]</scope>
    <source>
        <strain evidence="1 2">ATCC 43280</strain>
    </source>
</reference>
<evidence type="ECO:0000313" key="1">
    <source>
        <dbReference type="EMBL" id="KGQ23081.1"/>
    </source>
</evidence>
<dbReference type="InterPro" id="IPR029058">
    <property type="entry name" value="AB_hydrolase_fold"/>
</dbReference>
<gene>
    <name evidence="1" type="ORF">THFILI_09530</name>
</gene>
<dbReference type="OrthoDB" id="9802991at2"/>
<dbReference type="RefSeq" id="WP_038060347.1">
    <property type="nucleotide sequence ID" value="NZ_JPSL02000040.1"/>
</dbReference>
<organism evidence="1 2">
    <name type="scientific">Thermus filiformis</name>
    <dbReference type="NCBI Taxonomy" id="276"/>
    <lineage>
        <taxon>Bacteria</taxon>
        <taxon>Thermotogati</taxon>
        <taxon>Deinococcota</taxon>
        <taxon>Deinococci</taxon>
        <taxon>Thermales</taxon>
        <taxon>Thermaceae</taxon>
        <taxon>Thermus</taxon>
    </lineage>
</organism>
<name>A0A0A2WSC9_THEFI</name>
<dbReference type="PANTHER" id="PTHR21562">
    <property type="entry name" value="NOTUM-RELATED"/>
    <property type="match status" value="1"/>
</dbReference>
<dbReference type="Proteomes" id="UP000030364">
    <property type="component" value="Unassembled WGS sequence"/>
</dbReference>
<dbReference type="SUPFAM" id="SSF53474">
    <property type="entry name" value="alpha/beta-Hydrolases"/>
    <property type="match status" value="1"/>
</dbReference>
<dbReference type="AlphaFoldDB" id="A0A0A2WSC9"/>
<dbReference type="PANTHER" id="PTHR21562:SF83">
    <property type="entry name" value="PECTIN ACETYLESTERASE 4"/>
    <property type="match status" value="1"/>
</dbReference>
<dbReference type="PATRIC" id="fig|276.5.peg.64"/>
<sequence length="329" mass="36010">MRRLLGLLLFLALALAQGLGPYWQEVQAQGTVCSDGSPWRFYVSPGDPKKVLLDFQGGGACWDAQTCGPQSQTYRKRVDVQELLLAQGIYNRASIANPFFGWTHVFIPYCTGDLHVGRATVDYGGFKVHHQGARNALAALEYVFKNYPKAERVFVTGCSAGGYGAVFWADKVLAAYKNAQIAVCGDAALGVSTTDFAGSRVWNARLPELPGLGPNPSVEEIYRALARAYPGAAFAQYTTQLDGTQIYFYALMKKEVPPSEATAREWAVRAQTSLQSLAKEPNFTYYLAPGSQHCILPRPELYTLKVGEVSVLDWLRSLAEKGQAPRVGP</sequence>
<evidence type="ECO:0000313" key="2">
    <source>
        <dbReference type="Proteomes" id="UP000030364"/>
    </source>
</evidence>
<dbReference type="EMBL" id="JPSL02000040">
    <property type="protein sequence ID" value="KGQ23081.1"/>
    <property type="molecule type" value="Genomic_DNA"/>
</dbReference>
<protein>
    <submittedName>
        <fullName evidence="1">Esterase</fullName>
    </submittedName>
</protein>
<keyword evidence="2" id="KW-1185">Reference proteome</keyword>
<comment type="caution">
    <text evidence="1">The sequence shown here is derived from an EMBL/GenBank/DDBJ whole genome shotgun (WGS) entry which is preliminary data.</text>
</comment>
<proteinExistence type="predicted"/>
<dbReference type="Pfam" id="PF03283">
    <property type="entry name" value="PAE"/>
    <property type="match status" value="1"/>
</dbReference>
<accession>A0A0A2WSC9</accession>
<dbReference type="InterPro" id="IPR004963">
    <property type="entry name" value="PAE/NOTUM"/>
</dbReference>
<dbReference type="STRING" id="276.THFILI_09530"/>
<dbReference type="GO" id="GO:0016787">
    <property type="term" value="F:hydrolase activity"/>
    <property type="evidence" value="ECO:0007669"/>
    <property type="project" value="InterPro"/>
</dbReference>
<dbReference type="Gene3D" id="3.40.50.1820">
    <property type="entry name" value="alpha/beta hydrolase"/>
    <property type="match status" value="1"/>
</dbReference>